<feature type="transmembrane region" description="Helical" evidence="6">
    <location>
        <begin position="294"/>
        <end position="312"/>
    </location>
</feature>
<feature type="transmembrane region" description="Helical" evidence="6">
    <location>
        <begin position="731"/>
        <end position="751"/>
    </location>
</feature>
<dbReference type="AlphaFoldDB" id="A0A967E6S7"/>
<keyword evidence="2" id="KW-1003">Cell membrane</keyword>
<protein>
    <submittedName>
        <fullName evidence="9">FtsX-like permease family protein</fullName>
    </submittedName>
</protein>
<keyword evidence="5 6" id="KW-0472">Membrane</keyword>
<proteinExistence type="predicted"/>
<name>A0A967E6S7_9FLAO</name>
<dbReference type="Pfam" id="PF02687">
    <property type="entry name" value="FtsX"/>
    <property type="match status" value="2"/>
</dbReference>
<keyword evidence="3 6" id="KW-0812">Transmembrane</keyword>
<feature type="transmembrane region" description="Helical" evidence="6">
    <location>
        <begin position="430"/>
        <end position="454"/>
    </location>
</feature>
<organism evidence="9 10">
    <name type="scientific">Pelagihabitans pacificus</name>
    <dbReference type="NCBI Taxonomy" id="2696054"/>
    <lineage>
        <taxon>Bacteria</taxon>
        <taxon>Pseudomonadati</taxon>
        <taxon>Bacteroidota</taxon>
        <taxon>Flavobacteriia</taxon>
        <taxon>Flavobacteriales</taxon>
        <taxon>Flavobacteriaceae</taxon>
        <taxon>Pelagihabitans</taxon>
    </lineage>
</organism>
<evidence type="ECO:0000256" key="5">
    <source>
        <dbReference type="ARBA" id="ARBA00023136"/>
    </source>
</evidence>
<evidence type="ECO:0000259" key="7">
    <source>
        <dbReference type="Pfam" id="PF02687"/>
    </source>
</evidence>
<keyword evidence="4 6" id="KW-1133">Transmembrane helix</keyword>
<evidence type="ECO:0000313" key="10">
    <source>
        <dbReference type="Proteomes" id="UP000707206"/>
    </source>
</evidence>
<dbReference type="InterPro" id="IPR025857">
    <property type="entry name" value="MacB_PCD"/>
</dbReference>
<dbReference type="Proteomes" id="UP000707206">
    <property type="component" value="Unassembled WGS sequence"/>
</dbReference>
<evidence type="ECO:0000313" key="9">
    <source>
        <dbReference type="EMBL" id="NHF59925.1"/>
    </source>
</evidence>
<feature type="transmembrane region" description="Helical" evidence="6">
    <location>
        <begin position="386"/>
        <end position="410"/>
    </location>
</feature>
<reference evidence="9" key="1">
    <citation type="submission" date="2019-07" db="EMBL/GenBank/DDBJ databases">
        <authorList>
            <person name="De-Chao Zhang Q."/>
        </authorList>
    </citation>
    <scope>NUCLEOTIDE SEQUENCE</scope>
    <source>
        <strain evidence="9">TP-CH-4</strain>
    </source>
</reference>
<evidence type="ECO:0000256" key="4">
    <source>
        <dbReference type="ARBA" id="ARBA00022989"/>
    </source>
</evidence>
<accession>A0A967E6S7</accession>
<evidence type="ECO:0000256" key="3">
    <source>
        <dbReference type="ARBA" id="ARBA00022692"/>
    </source>
</evidence>
<evidence type="ECO:0000256" key="2">
    <source>
        <dbReference type="ARBA" id="ARBA00022475"/>
    </source>
</evidence>
<gene>
    <name evidence="9" type="ORF">FK220_011275</name>
</gene>
<evidence type="ECO:0000259" key="8">
    <source>
        <dbReference type="Pfam" id="PF12704"/>
    </source>
</evidence>
<dbReference type="PANTHER" id="PTHR30572">
    <property type="entry name" value="MEMBRANE COMPONENT OF TRANSPORTER-RELATED"/>
    <property type="match status" value="1"/>
</dbReference>
<evidence type="ECO:0000256" key="1">
    <source>
        <dbReference type="ARBA" id="ARBA00004651"/>
    </source>
</evidence>
<evidence type="ECO:0000256" key="6">
    <source>
        <dbReference type="SAM" id="Phobius"/>
    </source>
</evidence>
<feature type="transmembrane region" description="Helical" evidence="6">
    <location>
        <begin position="679"/>
        <end position="703"/>
    </location>
</feature>
<dbReference type="GO" id="GO:0022857">
    <property type="term" value="F:transmembrane transporter activity"/>
    <property type="evidence" value="ECO:0007669"/>
    <property type="project" value="TreeGrafter"/>
</dbReference>
<feature type="domain" description="ABC3 transporter permease C-terminal" evidence="7">
    <location>
        <begin position="298"/>
        <end position="412"/>
    </location>
</feature>
<feature type="domain" description="MacB-like periplasmic core" evidence="8">
    <location>
        <begin position="20"/>
        <end position="234"/>
    </location>
</feature>
<reference evidence="9" key="2">
    <citation type="submission" date="2020-03" db="EMBL/GenBank/DDBJ databases">
        <title>Flavobacteriaceae bacterium strain TP-CH-4, a member of the family Flavobacteriaceae isolated from a deep-sea seamount.</title>
        <authorList>
            <person name="Zhang D.-C."/>
        </authorList>
    </citation>
    <scope>NUCLEOTIDE SEQUENCE</scope>
    <source>
        <strain evidence="9">TP-CH-4</strain>
    </source>
</reference>
<feature type="transmembrane region" description="Helical" evidence="6">
    <location>
        <begin position="339"/>
        <end position="366"/>
    </location>
</feature>
<dbReference type="GO" id="GO:0005886">
    <property type="term" value="C:plasma membrane"/>
    <property type="evidence" value="ECO:0007669"/>
    <property type="project" value="UniProtKB-SubCell"/>
</dbReference>
<keyword evidence="10" id="KW-1185">Reference proteome</keyword>
<feature type="domain" description="ABC3 transporter permease C-terminal" evidence="7">
    <location>
        <begin position="684"/>
        <end position="791"/>
    </location>
</feature>
<comment type="caution">
    <text evidence="9">The sequence shown here is derived from an EMBL/GenBank/DDBJ whole genome shotgun (WGS) entry which is preliminary data.</text>
</comment>
<feature type="transmembrane region" description="Helical" evidence="6">
    <location>
        <begin position="21"/>
        <end position="43"/>
    </location>
</feature>
<comment type="subcellular location">
    <subcellularLocation>
        <location evidence="1">Cell membrane</location>
        <topology evidence="1">Multi-pass membrane protein</topology>
    </subcellularLocation>
</comment>
<dbReference type="PANTHER" id="PTHR30572:SF18">
    <property type="entry name" value="ABC-TYPE MACROLIDE FAMILY EXPORT SYSTEM PERMEASE COMPONENT 2"/>
    <property type="match status" value="1"/>
</dbReference>
<dbReference type="InterPro" id="IPR050250">
    <property type="entry name" value="Macrolide_Exporter_MacB"/>
</dbReference>
<dbReference type="RefSeq" id="WP_152574432.1">
    <property type="nucleotide sequence ID" value="NZ_VIKU02000003.1"/>
</dbReference>
<dbReference type="Pfam" id="PF12704">
    <property type="entry name" value="MacB_PCD"/>
    <property type="match status" value="1"/>
</dbReference>
<dbReference type="InterPro" id="IPR003838">
    <property type="entry name" value="ABC3_permease_C"/>
</dbReference>
<feature type="transmembrane region" description="Helical" evidence="6">
    <location>
        <begin position="763"/>
        <end position="783"/>
    </location>
</feature>
<dbReference type="EMBL" id="VIKU02000003">
    <property type="protein sequence ID" value="NHF59925.1"/>
    <property type="molecule type" value="Genomic_DNA"/>
</dbReference>
<sequence>MLKNYLKIAWRNLWKDKTYSSINILGLSVAFAVAILLSMAAFFELSYDNFHEHKDRVFQVYNVQQTPDGPEAGTSQPTPFAESLKTEVPGVDHITRVLHDNALAIYIEKEINLDIAWVDPDFFTMFTFPIIEGDQSTPLNELGSVVISNEAAKTLFGDTDIVGKSLRLLINGEERPFTVAAVMKDTPRNSTFDFDMALRFENNPEYASTKDSWQAQYHEVFAMLANSVSAERFESNSHAFIDLHYNEAIENAKRDGAQPDADEKYRQVELLPLRDVRFTSFRKGFAEVSRSNPYLILSVALLILFIAGVNYINMSMARSAKRLKEIGMRKTLGARGKQLFFQFWGESLLLFLVAMALGILLSALLVDPFKSMFRTGATYDQLSSPQFIVIGGLLVLIISLIVGGYPAFLLSRFGTVQSLKGTLQANGANWVRNTLMVVQFGIAMLLITSTLVLLGQIDYMRNKDLGYEKEQVISFPLNGKRGSYAVLELLKQELKGNPDILGVTGADNNLGRGRDGNQYSSAIGFEYKGRTVGTNFLVVDHDYVETLGLDMAMGRSFKSPADSTGILINEAMVKELREQDPMSAYLQINGDLKSPVLGVVKDYHFQDLDRAIAPLTFFMSRDLELAYAYVKVAPVNMADSYEHVKEVWGKIEPNADFLGSFLDENVDRTFRREQATAKLIASGSVLAILLSCIGLFAMSMLIVSQRVKEIGIRKVIGASVSSITFMLTKDFLRLLLLSLGIAAPISWWFLQEWLENYAYRIELHPGFFLAAGIMVVVIAIFTVSTKTIKAALQNPVKSLRTE</sequence>